<accession>A0A7V7TZB0</accession>
<comment type="similarity">
    <text evidence="1">Belongs to the bacterial solute-binding protein ModA family.</text>
</comment>
<comment type="caution">
    <text evidence="4">The sequence shown here is derived from an EMBL/GenBank/DDBJ whole genome shotgun (WGS) entry which is preliminary data.</text>
</comment>
<organism evidence="4 5">
    <name type="scientific">Plantimonas leprariae</name>
    <dbReference type="NCBI Taxonomy" id="2615207"/>
    <lineage>
        <taxon>Bacteria</taxon>
        <taxon>Pseudomonadati</taxon>
        <taxon>Pseudomonadota</taxon>
        <taxon>Alphaproteobacteria</taxon>
        <taxon>Hyphomicrobiales</taxon>
        <taxon>Aurantimonadaceae</taxon>
        <taxon>Plantimonas</taxon>
    </lineage>
</organism>
<dbReference type="Proteomes" id="UP000432089">
    <property type="component" value="Unassembled WGS sequence"/>
</dbReference>
<dbReference type="GO" id="GO:0015689">
    <property type="term" value="P:molybdate ion transport"/>
    <property type="evidence" value="ECO:0007669"/>
    <property type="project" value="InterPro"/>
</dbReference>
<dbReference type="EMBL" id="VZDO01000011">
    <property type="protein sequence ID" value="KAB0679094.1"/>
    <property type="molecule type" value="Genomic_DNA"/>
</dbReference>
<evidence type="ECO:0000256" key="2">
    <source>
        <dbReference type="ARBA" id="ARBA00022723"/>
    </source>
</evidence>
<dbReference type="Pfam" id="PF13531">
    <property type="entry name" value="SBP_bac_11"/>
    <property type="match status" value="1"/>
</dbReference>
<dbReference type="InterPro" id="IPR050682">
    <property type="entry name" value="ModA/WtpA"/>
</dbReference>
<dbReference type="GO" id="GO:0046872">
    <property type="term" value="F:metal ion binding"/>
    <property type="evidence" value="ECO:0007669"/>
    <property type="project" value="UniProtKB-KW"/>
</dbReference>
<keyword evidence="3" id="KW-0732">Signal</keyword>
<reference evidence="4 5" key="1">
    <citation type="submission" date="2019-09" db="EMBL/GenBank/DDBJ databases">
        <title>YIM 132180 draft genome.</title>
        <authorList>
            <person name="Zhang K."/>
        </authorList>
    </citation>
    <scope>NUCLEOTIDE SEQUENCE [LARGE SCALE GENOMIC DNA]</scope>
    <source>
        <strain evidence="4 5">YIM 132180</strain>
    </source>
</reference>
<dbReference type="GO" id="GO:0030973">
    <property type="term" value="F:molybdate ion binding"/>
    <property type="evidence" value="ECO:0007669"/>
    <property type="project" value="TreeGrafter"/>
</dbReference>
<evidence type="ECO:0000256" key="3">
    <source>
        <dbReference type="ARBA" id="ARBA00022729"/>
    </source>
</evidence>
<keyword evidence="2" id="KW-0479">Metal-binding</keyword>
<keyword evidence="5" id="KW-1185">Reference proteome</keyword>
<dbReference type="PANTHER" id="PTHR30632">
    <property type="entry name" value="MOLYBDATE-BINDING PERIPLASMIC PROTEIN"/>
    <property type="match status" value="1"/>
</dbReference>
<gene>
    <name evidence="4" type="primary">modA</name>
    <name evidence="4" type="ORF">F6X38_14500</name>
</gene>
<dbReference type="InterPro" id="IPR005950">
    <property type="entry name" value="ModA"/>
</dbReference>
<dbReference type="SUPFAM" id="SSF53850">
    <property type="entry name" value="Periplasmic binding protein-like II"/>
    <property type="match status" value="1"/>
</dbReference>
<name>A0A7V7TZB0_9HYPH</name>
<dbReference type="NCBIfam" id="TIGR01256">
    <property type="entry name" value="modA"/>
    <property type="match status" value="1"/>
</dbReference>
<dbReference type="RefSeq" id="WP_150970742.1">
    <property type="nucleotide sequence ID" value="NZ_VZDO01000011.1"/>
</dbReference>
<dbReference type="Gene3D" id="3.40.190.10">
    <property type="entry name" value="Periplasmic binding protein-like II"/>
    <property type="match status" value="2"/>
</dbReference>
<evidence type="ECO:0000256" key="1">
    <source>
        <dbReference type="ARBA" id="ARBA00009175"/>
    </source>
</evidence>
<evidence type="ECO:0000313" key="5">
    <source>
        <dbReference type="Proteomes" id="UP000432089"/>
    </source>
</evidence>
<evidence type="ECO:0000313" key="4">
    <source>
        <dbReference type="EMBL" id="KAB0679094.1"/>
    </source>
</evidence>
<proteinExistence type="inferred from homology"/>
<protein>
    <submittedName>
        <fullName evidence="4">Molybdate ABC transporter substrate-binding protein</fullName>
    </submittedName>
</protein>
<dbReference type="AlphaFoldDB" id="A0A7V7TZB0"/>
<sequence length="250" mass="26289">MTISERPARAVKVLAAGSLRQAFTDIVAAFEAGTGIRVDAAFGPAGLLRERIESGEAFDLFASANMAHPERLHRLGLSGPASPFAANSLCLIARAGLGMTAETMIEIMLRPDIRIGTSTPGADPSGDYALEFFRNVERERPGAGAVLAGKARALVGGRDSLPIASDVPAAAWAIDGGEADVFVSYRTNGRLVEARPGLAVVAIPKRLDVAASYGLCLGRMAGTDAERFAEWLLSAVGKDALHRHGFADYR</sequence>
<dbReference type="PANTHER" id="PTHR30632:SF0">
    <property type="entry name" value="SULFATE-BINDING PROTEIN"/>
    <property type="match status" value="1"/>
</dbReference>